<sequence>MMIVVNSAASTNLKSPLVPLIRQQRNRLQRTSWYQSASQRHSLHSSSIHHPPPSPTRLVPLVIVQHLQAKISLFNSPKLTAPNRRTKNFSTLISGPFIETGLCWIRARTGIQSGFSEPQNGCHRSSKRKQLVGGVSIVVYIGLTYCTLRSS</sequence>
<feature type="transmembrane region" description="Helical" evidence="1">
    <location>
        <begin position="131"/>
        <end position="148"/>
    </location>
</feature>
<evidence type="ECO:0000313" key="2">
    <source>
        <dbReference type="EMBL" id="RDW25624.1"/>
    </source>
</evidence>
<keyword evidence="1" id="KW-0812">Transmembrane</keyword>
<keyword evidence="1" id="KW-0472">Membrane</keyword>
<accession>A0A371C5P3</accession>
<name>A0A371C5P3_YARLL</name>
<keyword evidence="1" id="KW-1133">Transmembrane helix</keyword>
<reference evidence="2 3" key="1">
    <citation type="submission" date="2018-07" db="EMBL/GenBank/DDBJ databases">
        <title>Draft Genome Assemblies for Five Robust Yarrowia lipolytica Strains Exhibiting High Lipid Production and Pentose Sugar Utilization and Sugar Alcohol Secretion from Undetoxified Lignocellulosic Biomass Hydrolysates.</title>
        <authorList>
            <consortium name="DOE Joint Genome Institute"/>
            <person name="Walker C."/>
            <person name="Ryu S."/>
            <person name="Na H."/>
            <person name="Zane M."/>
            <person name="LaButti K."/>
            <person name="Lipzen A."/>
            <person name="Haridas S."/>
            <person name="Barry K."/>
            <person name="Grigoriev I.V."/>
            <person name="Quarterman J."/>
            <person name="Slininger P."/>
            <person name="Dien B."/>
            <person name="Trinh C.T."/>
        </authorList>
    </citation>
    <scope>NUCLEOTIDE SEQUENCE [LARGE SCALE GENOMIC DNA]</scope>
    <source>
        <strain evidence="2 3">YB392</strain>
    </source>
</reference>
<proteinExistence type="predicted"/>
<dbReference type="EMBL" id="KZ857336">
    <property type="protein sequence ID" value="RDW25624.1"/>
    <property type="molecule type" value="Genomic_DNA"/>
</dbReference>
<organism evidence="2 3">
    <name type="scientific">Yarrowia lipolytica</name>
    <name type="common">Candida lipolytica</name>
    <dbReference type="NCBI Taxonomy" id="4952"/>
    <lineage>
        <taxon>Eukaryota</taxon>
        <taxon>Fungi</taxon>
        <taxon>Dikarya</taxon>
        <taxon>Ascomycota</taxon>
        <taxon>Saccharomycotina</taxon>
        <taxon>Dipodascomycetes</taxon>
        <taxon>Dipodascales</taxon>
        <taxon>Dipodascales incertae sedis</taxon>
        <taxon>Yarrowia</taxon>
    </lineage>
</organism>
<evidence type="ECO:0000313" key="3">
    <source>
        <dbReference type="Proteomes" id="UP000256601"/>
    </source>
</evidence>
<dbReference type="AlphaFoldDB" id="A0A371C5P3"/>
<dbReference type="Proteomes" id="UP000256601">
    <property type="component" value="Unassembled WGS sequence"/>
</dbReference>
<evidence type="ECO:0000256" key="1">
    <source>
        <dbReference type="SAM" id="Phobius"/>
    </source>
</evidence>
<protein>
    <submittedName>
        <fullName evidence="2">Uncharacterized protein</fullName>
    </submittedName>
</protein>
<gene>
    <name evidence="2" type="ORF">B0I71DRAFT_39026</name>
</gene>